<keyword evidence="1 4" id="KW-0547">Nucleotide-binding</keyword>
<dbReference type="InterPro" id="IPR003960">
    <property type="entry name" value="ATPase_AAA_CS"/>
</dbReference>
<dbReference type="EC" id="3.4.24.-" evidence="6"/>
<protein>
    <submittedName>
        <fullName evidence="6">ATP-dependent zinc metalloprotease FtsH</fullName>
        <ecNumber evidence="6">3.4.24.-</ecNumber>
    </submittedName>
</protein>
<organism evidence="6 7">
    <name type="scientific">Blastopirellula retiformator</name>
    <dbReference type="NCBI Taxonomy" id="2527970"/>
    <lineage>
        <taxon>Bacteria</taxon>
        <taxon>Pseudomonadati</taxon>
        <taxon>Planctomycetota</taxon>
        <taxon>Planctomycetia</taxon>
        <taxon>Pirellulales</taxon>
        <taxon>Pirellulaceae</taxon>
        <taxon>Blastopirellula</taxon>
    </lineage>
</organism>
<keyword evidence="6" id="KW-0378">Hydrolase</keyword>
<dbReference type="EMBL" id="SJPF01000003">
    <property type="protein sequence ID" value="TWT32764.1"/>
    <property type="molecule type" value="Genomic_DNA"/>
</dbReference>
<evidence type="ECO:0000259" key="5">
    <source>
        <dbReference type="SMART" id="SM00382"/>
    </source>
</evidence>
<dbReference type="InterPro" id="IPR050168">
    <property type="entry name" value="AAA_ATPase_domain"/>
</dbReference>
<dbReference type="InterPro" id="IPR003959">
    <property type="entry name" value="ATPase_AAA_core"/>
</dbReference>
<reference evidence="6 7" key="1">
    <citation type="submission" date="2019-02" db="EMBL/GenBank/DDBJ databases">
        <title>Deep-cultivation of Planctomycetes and their phenomic and genomic characterization uncovers novel biology.</title>
        <authorList>
            <person name="Wiegand S."/>
            <person name="Jogler M."/>
            <person name="Boedeker C."/>
            <person name="Pinto D."/>
            <person name="Vollmers J."/>
            <person name="Rivas-Marin E."/>
            <person name="Kohn T."/>
            <person name="Peeters S.H."/>
            <person name="Heuer A."/>
            <person name="Rast P."/>
            <person name="Oberbeckmann S."/>
            <person name="Bunk B."/>
            <person name="Jeske O."/>
            <person name="Meyerdierks A."/>
            <person name="Storesund J.E."/>
            <person name="Kallscheuer N."/>
            <person name="Luecker S."/>
            <person name="Lage O.M."/>
            <person name="Pohl T."/>
            <person name="Merkel B.J."/>
            <person name="Hornburger P."/>
            <person name="Mueller R.-W."/>
            <person name="Bruemmer F."/>
            <person name="Labrenz M."/>
            <person name="Spormann A.M."/>
            <person name="Op Den Camp H."/>
            <person name="Overmann J."/>
            <person name="Amann R."/>
            <person name="Jetten M.S.M."/>
            <person name="Mascher T."/>
            <person name="Medema M.H."/>
            <person name="Devos D.P."/>
            <person name="Kaster A.-K."/>
            <person name="Ovreas L."/>
            <person name="Rohde M."/>
            <person name="Galperin M.Y."/>
            <person name="Jogler C."/>
        </authorList>
    </citation>
    <scope>NUCLEOTIDE SEQUENCE [LARGE SCALE GENOMIC DNA]</scope>
    <source>
        <strain evidence="6 7">Enr8</strain>
    </source>
</reference>
<dbReference type="RefSeq" id="WP_146432040.1">
    <property type="nucleotide sequence ID" value="NZ_SJPF01000003.1"/>
</dbReference>
<gene>
    <name evidence="6" type="primary">ftsH_3</name>
    <name evidence="6" type="ORF">Enr8_25700</name>
</gene>
<dbReference type="Pfam" id="PF17862">
    <property type="entry name" value="AAA_lid_3"/>
    <property type="match status" value="1"/>
</dbReference>
<evidence type="ECO:0000256" key="4">
    <source>
        <dbReference type="RuleBase" id="RU003651"/>
    </source>
</evidence>
<dbReference type="Pfam" id="PF13181">
    <property type="entry name" value="TPR_8"/>
    <property type="match status" value="1"/>
</dbReference>
<keyword evidence="6" id="KW-0645">Protease</keyword>
<feature type="domain" description="AAA+ ATPase" evidence="5">
    <location>
        <begin position="205"/>
        <end position="342"/>
    </location>
</feature>
<dbReference type="SMART" id="SM00028">
    <property type="entry name" value="TPR"/>
    <property type="match status" value="2"/>
</dbReference>
<dbReference type="Pfam" id="PF00004">
    <property type="entry name" value="AAA"/>
    <property type="match status" value="1"/>
</dbReference>
<dbReference type="InterPro" id="IPR019734">
    <property type="entry name" value="TPR_rpt"/>
</dbReference>
<comment type="caution">
    <text evidence="6">The sequence shown here is derived from an EMBL/GenBank/DDBJ whole genome shotgun (WGS) entry which is preliminary data.</text>
</comment>
<dbReference type="Gene3D" id="1.10.8.60">
    <property type="match status" value="1"/>
</dbReference>
<evidence type="ECO:0000313" key="7">
    <source>
        <dbReference type="Proteomes" id="UP000318878"/>
    </source>
</evidence>
<keyword evidence="3" id="KW-0175">Coiled coil</keyword>
<dbReference type="SUPFAM" id="SSF48452">
    <property type="entry name" value="TPR-like"/>
    <property type="match status" value="1"/>
</dbReference>
<sequence>MPVDPVAPLQAALEVSPDNIPLRLHLARTLADLGRTQECEQELKTALTYAPNNVEAKLALAESYVKAAKTSHAIVILEELAERGEAPPETRVLLAKLLLTTGEDRSAAAHYKEAIEADESVADPQLADALGVSGGWEEEEETIVAGRVREMTGPTDEPPEVDRPERPNIKFADVGGMSVVKEDIRMKAIYPLEQAEMFAAYGKKVGGGILMYGPPGCGKTYLARATAGEINASFISIGINDVLDMWIGQSERNLHAIFEQARRNAPCVLFFDEVDALGGRRSDMASGSSRQTINQFLSELDGVESNNDGVVILAATNAPWHVDPAFRRPGRFDRLIFVPPPDLEARAEVLEVQLRGKPQQNVDLKQAAKNADGFSGADLKAVVDIAIEAKLSEAMKTGIPLPITTADLLAARKKVKPSTQEWFATAKNYAVFSNQGGAYDDVLKYLKL</sequence>
<dbReference type="Gene3D" id="1.25.40.10">
    <property type="entry name" value="Tetratricopeptide repeat domain"/>
    <property type="match status" value="1"/>
</dbReference>
<dbReference type="FunFam" id="3.40.50.300:FF:001025">
    <property type="entry name" value="ATPase family, AAA domain-containing 2B"/>
    <property type="match status" value="1"/>
</dbReference>
<dbReference type="PANTHER" id="PTHR23077:SF171">
    <property type="entry name" value="NUCLEAR VALOSIN-CONTAINING PROTEIN-LIKE"/>
    <property type="match status" value="1"/>
</dbReference>
<keyword evidence="7" id="KW-1185">Reference proteome</keyword>
<dbReference type="GO" id="GO:0006508">
    <property type="term" value="P:proteolysis"/>
    <property type="evidence" value="ECO:0007669"/>
    <property type="project" value="UniProtKB-KW"/>
</dbReference>
<dbReference type="GO" id="GO:0016887">
    <property type="term" value="F:ATP hydrolysis activity"/>
    <property type="evidence" value="ECO:0007669"/>
    <property type="project" value="InterPro"/>
</dbReference>
<comment type="similarity">
    <text evidence="4">Belongs to the AAA ATPase family.</text>
</comment>
<proteinExistence type="inferred from homology"/>
<dbReference type="Gene3D" id="3.40.50.300">
    <property type="entry name" value="P-loop containing nucleotide triphosphate hydrolases"/>
    <property type="match status" value="1"/>
</dbReference>
<dbReference type="InterPro" id="IPR027417">
    <property type="entry name" value="P-loop_NTPase"/>
</dbReference>
<keyword evidence="2 4" id="KW-0067">ATP-binding</keyword>
<dbReference type="InterPro" id="IPR003593">
    <property type="entry name" value="AAA+_ATPase"/>
</dbReference>
<dbReference type="GO" id="GO:0005524">
    <property type="term" value="F:ATP binding"/>
    <property type="evidence" value="ECO:0007669"/>
    <property type="project" value="UniProtKB-KW"/>
</dbReference>
<evidence type="ECO:0000256" key="3">
    <source>
        <dbReference type="ARBA" id="ARBA00023054"/>
    </source>
</evidence>
<dbReference type="Proteomes" id="UP000318878">
    <property type="component" value="Unassembled WGS sequence"/>
</dbReference>
<evidence type="ECO:0000256" key="2">
    <source>
        <dbReference type="ARBA" id="ARBA00022840"/>
    </source>
</evidence>
<dbReference type="SMART" id="SM00382">
    <property type="entry name" value="AAA"/>
    <property type="match status" value="1"/>
</dbReference>
<dbReference type="AlphaFoldDB" id="A0A5C5V2D1"/>
<dbReference type="SUPFAM" id="SSF52540">
    <property type="entry name" value="P-loop containing nucleoside triphosphate hydrolases"/>
    <property type="match status" value="1"/>
</dbReference>
<evidence type="ECO:0000256" key="1">
    <source>
        <dbReference type="ARBA" id="ARBA00022741"/>
    </source>
</evidence>
<dbReference type="InterPro" id="IPR011990">
    <property type="entry name" value="TPR-like_helical_dom_sf"/>
</dbReference>
<name>A0A5C5V2D1_9BACT</name>
<keyword evidence="6" id="KW-0482">Metalloprotease</keyword>
<dbReference type="PROSITE" id="PS00674">
    <property type="entry name" value="AAA"/>
    <property type="match status" value="1"/>
</dbReference>
<dbReference type="GO" id="GO:0008237">
    <property type="term" value="F:metallopeptidase activity"/>
    <property type="evidence" value="ECO:0007669"/>
    <property type="project" value="UniProtKB-KW"/>
</dbReference>
<dbReference type="PANTHER" id="PTHR23077">
    <property type="entry name" value="AAA-FAMILY ATPASE"/>
    <property type="match status" value="1"/>
</dbReference>
<evidence type="ECO:0000313" key="6">
    <source>
        <dbReference type="EMBL" id="TWT32764.1"/>
    </source>
</evidence>
<accession>A0A5C5V2D1</accession>
<dbReference type="OrthoDB" id="9809379at2"/>
<dbReference type="InterPro" id="IPR041569">
    <property type="entry name" value="AAA_lid_3"/>
</dbReference>